<dbReference type="AlphaFoldDB" id="A0A2A5C8Y1"/>
<evidence type="ECO:0000313" key="3">
    <source>
        <dbReference type="Proteomes" id="UP000228987"/>
    </source>
</evidence>
<comment type="caution">
    <text evidence="2">The sequence shown here is derived from an EMBL/GenBank/DDBJ whole genome shotgun (WGS) entry which is preliminary data.</text>
</comment>
<reference evidence="3" key="1">
    <citation type="submission" date="2017-08" db="EMBL/GenBank/DDBJ databases">
        <title>A dynamic microbial community with high functional redundancy inhabits the cold, oxic subseafloor aquifer.</title>
        <authorList>
            <person name="Tully B.J."/>
            <person name="Wheat C.G."/>
            <person name="Glazer B.T."/>
            <person name="Huber J.A."/>
        </authorList>
    </citation>
    <scope>NUCLEOTIDE SEQUENCE [LARGE SCALE GENOMIC DNA]</scope>
</reference>
<evidence type="ECO:0000313" key="2">
    <source>
        <dbReference type="EMBL" id="PCJ39836.1"/>
    </source>
</evidence>
<dbReference type="EMBL" id="NVWI01000012">
    <property type="protein sequence ID" value="PCJ39836.1"/>
    <property type="molecule type" value="Genomic_DNA"/>
</dbReference>
<proteinExistence type="predicted"/>
<feature type="signal peptide" evidence="1">
    <location>
        <begin position="1"/>
        <end position="23"/>
    </location>
</feature>
<name>A0A2A5C8Y1_9GAMM</name>
<evidence type="ECO:0000256" key="1">
    <source>
        <dbReference type="SAM" id="SignalP"/>
    </source>
</evidence>
<sequence length="142" mass="15940">MHKPCFSLILIFTVIFLSSCCTLNNEDLNPSIQYFSLEGMKDDYHYQLVSDRYTGTKVALLIFEINDNRTGGSWNAISGEGSWISNNDRLDYDFEGTLNVTFGIISYNLAIGRYIQVRMNNGIVSVSQAALSSDILEDFGIL</sequence>
<protein>
    <submittedName>
        <fullName evidence="2">Uncharacterized protein</fullName>
    </submittedName>
</protein>
<dbReference type="Proteomes" id="UP000228987">
    <property type="component" value="Unassembled WGS sequence"/>
</dbReference>
<dbReference type="PROSITE" id="PS51257">
    <property type="entry name" value="PROKAR_LIPOPROTEIN"/>
    <property type="match status" value="1"/>
</dbReference>
<accession>A0A2A5C8Y1</accession>
<keyword evidence="1" id="KW-0732">Signal</keyword>
<organism evidence="2 3">
    <name type="scientific">SAR86 cluster bacterium</name>
    <dbReference type="NCBI Taxonomy" id="2030880"/>
    <lineage>
        <taxon>Bacteria</taxon>
        <taxon>Pseudomonadati</taxon>
        <taxon>Pseudomonadota</taxon>
        <taxon>Gammaproteobacteria</taxon>
        <taxon>SAR86 cluster</taxon>
    </lineage>
</organism>
<gene>
    <name evidence="2" type="ORF">COA71_13205</name>
</gene>
<feature type="chain" id="PRO_5012833897" evidence="1">
    <location>
        <begin position="24"/>
        <end position="142"/>
    </location>
</feature>